<dbReference type="RefSeq" id="WP_195171545.1">
    <property type="nucleotide sequence ID" value="NZ_CP062983.1"/>
</dbReference>
<dbReference type="EMBL" id="CP062983">
    <property type="protein sequence ID" value="QPC83478.1"/>
    <property type="molecule type" value="Genomic_DNA"/>
</dbReference>
<evidence type="ECO:0000256" key="1">
    <source>
        <dbReference type="SAM" id="MobiDB-lite"/>
    </source>
</evidence>
<gene>
    <name evidence="2" type="ORF">G4Y79_03595</name>
</gene>
<dbReference type="Proteomes" id="UP000594468">
    <property type="component" value="Chromosome"/>
</dbReference>
<feature type="compositionally biased region" description="Polar residues" evidence="1">
    <location>
        <begin position="141"/>
        <end position="158"/>
    </location>
</feature>
<name>A0A7S8EAN3_9CHLR</name>
<evidence type="ECO:0008006" key="4">
    <source>
        <dbReference type="Google" id="ProtNLM"/>
    </source>
</evidence>
<reference evidence="2 3" key="1">
    <citation type="submission" date="2020-02" db="EMBL/GenBank/DDBJ databases">
        <authorList>
            <person name="Zheng R.K."/>
            <person name="Sun C.M."/>
        </authorList>
    </citation>
    <scope>NUCLEOTIDE SEQUENCE [LARGE SCALE GENOMIC DNA]</scope>
    <source>
        <strain evidence="3">rifampicinis</strain>
    </source>
</reference>
<proteinExistence type="predicted"/>
<dbReference type="KEGG" id="pmet:G4Y79_03595"/>
<evidence type="ECO:0000313" key="2">
    <source>
        <dbReference type="EMBL" id="QPC83478.1"/>
    </source>
</evidence>
<organism evidence="2 3">
    <name type="scientific">Phototrophicus methaneseepsis</name>
    <dbReference type="NCBI Taxonomy" id="2710758"/>
    <lineage>
        <taxon>Bacteria</taxon>
        <taxon>Bacillati</taxon>
        <taxon>Chloroflexota</taxon>
        <taxon>Candidatus Thermofontia</taxon>
        <taxon>Phototrophicales</taxon>
        <taxon>Phototrophicaceae</taxon>
        <taxon>Phototrophicus</taxon>
    </lineage>
</organism>
<accession>A0A7S8EAN3</accession>
<dbReference type="AlphaFoldDB" id="A0A7S8EAN3"/>
<evidence type="ECO:0000313" key="3">
    <source>
        <dbReference type="Proteomes" id="UP000594468"/>
    </source>
</evidence>
<keyword evidence="3" id="KW-1185">Reference proteome</keyword>
<protein>
    <recommendedName>
        <fullName evidence="4">STAS domain-containing protein</fullName>
    </recommendedName>
</protein>
<feature type="region of interest" description="Disordered" evidence="1">
    <location>
        <begin position="134"/>
        <end position="168"/>
    </location>
</feature>
<sequence length="168" mass="18873">MPVSVEWDNPEKTIVRFIYAGKWTWEDFYKYIDQANSMMDTVDKPVVSIIDMSESSYLPPGAAMHIRNVVRMSMSHNNSNISVYLQAGRFLSAFMDVLNKSYPDLMSNTAWLYTDTLEEARQIAREQVEKLHASLPVADASTPSAGASDTDTQETPVATNDEETHDAV</sequence>